<sequence length="143" mass="16074">MHHPRKVETSSSGKLSSDQQHSRKVETDSSKLCLDSRSDDDRNEELKKVVLDLSKDDFLTQLRWKSSRKRRRGPDGGGTPASDLNINQKNKSTKMSLLNIPGPDARLLISNALSIDHDNRKYTRDLLFASSAVQPLTSLVMSR</sequence>
<proteinExistence type="predicted"/>
<accession>A0AAV2F3F7</accession>
<evidence type="ECO:0000313" key="2">
    <source>
        <dbReference type="EMBL" id="CAL1392771.1"/>
    </source>
</evidence>
<feature type="region of interest" description="Disordered" evidence="1">
    <location>
        <begin position="1"/>
        <end position="44"/>
    </location>
</feature>
<evidence type="ECO:0000313" key="3">
    <source>
        <dbReference type="Proteomes" id="UP001497516"/>
    </source>
</evidence>
<dbReference type="AlphaFoldDB" id="A0AAV2F3F7"/>
<dbReference type="EMBL" id="OZ034819">
    <property type="protein sequence ID" value="CAL1392771.1"/>
    <property type="molecule type" value="Genomic_DNA"/>
</dbReference>
<feature type="compositionally biased region" description="Basic and acidic residues" evidence="1">
    <location>
        <begin position="20"/>
        <end position="44"/>
    </location>
</feature>
<evidence type="ECO:0000256" key="1">
    <source>
        <dbReference type="SAM" id="MobiDB-lite"/>
    </source>
</evidence>
<protein>
    <submittedName>
        <fullName evidence="2">Uncharacterized protein</fullName>
    </submittedName>
</protein>
<feature type="region of interest" description="Disordered" evidence="1">
    <location>
        <begin position="63"/>
        <end position="90"/>
    </location>
</feature>
<organism evidence="2 3">
    <name type="scientific">Linum trigynum</name>
    <dbReference type="NCBI Taxonomy" id="586398"/>
    <lineage>
        <taxon>Eukaryota</taxon>
        <taxon>Viridiplantae</taxon>
        <taxon>Streptophyta</taxon>
        <taxon>Embryophyta</taxon>
        <taxon>Tracheophyta</taxon>
        <taxon>Spermatophyta</taxon>
        <taxon>Magnoliopsida</taxon>
        <taxon>eudicotyledons</taxon>
        <taxon>Gunneridae</taxon>
        <taxon>Pentapetalae</taxon>
        <taxon>rosids</taxon>
        <taxon>fabids</taxon>
        <taxon>Malpighiales</taxon>
        <taxon>Linaceae</taxon>
        <taxon>Linum</taxon>
    </lineage>
</organism>
<dbReference type="Proteomes" id="UP001497516">
    <property type="component" value="Chromosome 6"/>
</dbReference>
<reference evidence="2 3" key="1">
    <citation type="submission" date="2024-04" db="EMBL/GenBank/DDBJ databases">
        <authorList>
            <person name="Fracassetti M."/>
        </authorList>
    </citation>
    <scope>NUCLEOTIDE SEQUENCE [LARGE SCALE GENOMIC DNA]</scope>
</reference>
<feature type="compositionally biased region" description="Polar residues" evidence="1">
    <location>
        <begin position="9"/>
        <end position="19"/>
    </location>
</feature>
<keyword evidence="3" id="KW-1185">Reference proteome</keyword>
<name>A0AAV2F3F7_9ROSI</name>
<gene>
    <name evidence="2" type="ORF">LTRI10_LOCUS33390</name>
</gene>